<sequence length="89" mass="9591">MKAGGFSPSVGVVKDDKCNEKHVRLMVSNRIRSAGDFEWSRWTSLHGSNLGNGGSTKHSPTPLELPPVSQHGRQLIPRTQAAGQVSAEL</sequence>
<evidence type="ECO:0000313" key="3">
    <source>
        <dbReference type="Proteomes" id="UP001266305"/>
    </source>
</evidence>
<dbReference type="EMBL" id="JASSZA010000017">
    <property type="protein sequence ID" value="KAK2090419.1"/>
    <property type="molecule type" value="Genomic_DNA"/>
</dbReference>
<evidence type="ECO:0000313" key="2">
    <source>
        <dbReference type="EMBL" id="KAK2090419.1"/>
    </source>
</evidence>
<name>A0ABQ9U034_SAGOE</name>
<keyword evidence="3" id="KW-1185">Reference proteome</keyword>
<feature type="region of interest" description="Disordered" evidence="1">
    <location>
        <begin position="45"/>
        <end position="89"/>
    </location>
</feature>
<organism evidence="2 3">
    <name type="scientific">Saguinus oedipus</name>
    <name type="common">Cotton-top tamarin</name>
    <name type="synonym">Oedipomidas oedipus</name>
    <dbReference type="NCBI Taxonomy" id="9490"/>
    <lineage>
        <taxon>Eukaryota</taxon>
        <taxon>Metazoa</taxon>
        <taxon>Chordata</taxon>
        <taxon>Craniata</taxon>
        <taxon>Vertebrata</taxon>
        <taxon>Euteleostomi</taxon>
        <taxon>Mammalia</taxon>
        <taxon>Eutheria</taxon>
        <taxon>Euarchontoglires</taxon>
        <taxon>Primates</taxon>
        <taxon>Haplorrhini</taxon>
        <taxon>Platyrrhini</taxon>
        <taxon>Cebidae</taxon>
        <taxon>Callitrichinae</taxon>
        <taxon>Saguinus</taxon>
    </lineage>
</organism>
<dbReference type="Proteomes" id="UP001266305">
    <property type="component" value="Unassembled WGS sequence"/>
</dbReference>
<comment type="caution">
    <text evidence="2">The sequence shown here is derived from an EMBL/GenBank/DDBJ whole genome shotgun (WGS) entry which is preliminary data.</text>
</comment>
<proteinExistence type="predicted"/>
<accession>A0ABQ9U034</accession>
<evidence type="ECO:0000256" key="1">
    <source>
        <dbReference type="SAM" id="MobiDB-lite"/>
    </source>
</evidence>
<protein>
    <submittedName>
        <fullName evidence="2">Uncharacterized protein</fullName>
    </submittedName>
</protein>
<reference evidence="2 3" key="1">
    <citation type="submission" date="2023-05" db="EMBL/GenBank/DDBJ databases">
        <title>B98-5 Cell Line De Novo Hybrid Assembly: An Optical Mapping Approach.</title>
        <authorList>
            <person name="Kananen K."/>
            <person name="Auerbach J.A."/>
            <person name="Kautto E."/>
            <person name="Blachly J.S."/>
        </authorList>
    </citation>
    <scope>NUCLEOTIDE SEQUENCE [LARGE SCALE GENOMIC DNA]</scope>
    <source>
        <strain evidence="2">B95-8</strain>
        <tissue evidence="2">Cell line</tissue>
    </source>
</reference>
<gene>
    <name evidence="2" type="ORF">P7K49_031675</name>
</gene>